<protein>
    <submittedName>
        <fullName evidence="1">Uncharacterized protein</fullName>
    </submittedName>
</protein>
<evidence type="ECO:0000313" key="1">
    <source>
        <dbReference type="EMBL" id="KRY92522.1"/>
    </source>
</evidence>
<proteinExistence type="predicted"/>
<comment type="caution">
    <text evidence="1">The sequence shown here is derived from an EMBL/GenBank/DDBJ whole genome shotgun (WGS) entry which is preliminary data.</text>
</comment>
<evidence type="ECO:0000313" key="2">
    <source>
        <dbReference type="Proteomes" id="UP000054995"/>
    </source>
</evidence>
<organism evidence="1 2">
    <name type="scientific">Trichinella pseudospiralis</name>
    <name type="common">Parasitic roundworm</name>
    <dbReference type="NCBI Taxonomy" id="6337"/>
    <lineage>
        <taxon>Eukaryota</taxon>
        <taxon>Metazoa</taxon>
        <taxon>Ecdysozoa</taxon>
        <taxon>Nematoda</taxon>
        <taxon>Enoplea</taxon>
        <taxon>Dorylaimia</taxon>
        <taxon>Trichinellida</taxon>
        <taxon>Trichinellidae</taxon>
        <taxon>Trichinella</taxon>
    </lineage>
</organism>
<gene>
    <name evidence="1" type="ORF">T4D_7623</name>
</gene>
<name>A0A0V1G2H3_TRIPS</name>
<reference evidence="1 2" key="1">
    <citation type="submission" date="2015-01" db="EMBL/GenBank/DDBJ databases">
        <title>Evolution of Trichinella species and genotypes.</title>
        <authorList>
            <person name="Korhonen P.K."/>
            <person name="Edoardo P."/>
            <person name="Giuseppe L.R."/>
            <person name="Gasser R.B."/>
        </authorList>
    </citation>
    <scope>NUCLEOTIDE SEQUENCE [LARGE SCALE GENOMIC DNA]</scope>
    <source>
        <strain evidence="1">ISS470</strain>
    </source>
</reference>
<accession>A0A0V1G2H3</accession>
<keyword evidence="2" id="KW-1185">Reference proteome</keyword>
<dbReference type="AlphaFoldDB" id="A0A0V1G2H3"/>
<dbReference type="EMBL" id="JYDT01000006">
    <property type="protein sequence ID" value="KRY92522.1"/>
    <property type="molecule type" value="Genomic_DNA"/>
</dbReference>
<sequence>MNAILYHTTKNTITLTSTLAMLRQLKFTTSHLQDMSNKLDELKFIRKFCNALVVMGARVCSEGSTQRSALRLPALALAHY</sequence>
<dbReference type="Proteomes" id="UP000054995">
    <property type="component" value="Unassembled WGS sequence"/>
</dbReference>